<keyword evidence="1" id="KW-0677">Repeat</keyword>
<name>A0ABP3Z6P6_9ACTN</name>
<sequence>MLEAAETGDMTAYGELLTAFEARGGYEADARVEKALHGLGLAHLGHDRVLAGLSGGEQARLGLACLLAASPEILLLDEPTNHLDEAAMAWLEDRLREHRGTVVVVSHDRVFLDRVATSIIEVEYGGATRYGGGYGGFLAEQAAARQRWEQSYADWQEEIKQVRIHAATTARRVAVGRVMKDNNKVAYDRDAGRVQSSVASRVRNAQERLRRLEEDPVPRPPKEMSFTGAFTGRATGTLAALPALSVEAGDRLLIHGPNGSGKSTLLREIAAAARGRVGFLAQESTFDPGRSLLSTYAEGVPGYPEEHRSALMATGLFRADALDTRVGELSVGQRRRLDLARLLSREHDLLLLDEPTNHLSLRLVEELERALAAYEGALVVVTHDRAMRRRLLGWKQYAC</sequence>
<evidence type="ECO:0000256" key="4">
    <source>
        <dbReference type="SAM" id="Coils"/>
    </source>
</evidence>
<organism evidence="6 7">
    <name type="scientific">Nonomuraea longicatena</name>
    <dbReference type="NCBI Taxonomy" id="83682"/>
    <lineage>
        <taxon>Bacteria</taxon>
        <taxon>Bacillati</taxon>
        <taxon>Actinomycetota</taxon>
        <taxon>Actinomycetes</taxon>
        <taxon>Streptosporangiales</taxon>
        <taxon>Streptosporangiaceae</taxon>
        <taxon>Nonomuraea</taxon>
    </lineage>
</organism>
<protein>
    <submittedName>
        <fullName evidence="6">ABC-F family ATP-binding cassette domain-containing protein</fullName>
    </submittedName>
</protein>
<dbReference type="Gene3D" id="3.40.50.300">
    <property type="entry name" value="P-loop containing nucleotide triphosphate hydrolases"/>
    <property type="match status" value="2"/>
</dbReference>
<evidence type="ECO:0000313" key="6">
    <source>
        <dbReference type="EMBL" id="GAA0914878.1"/>
    </source>
</evidence>
<comment type="caution">
    <text evidence="6">The sequence shown here is derived from an EMBL/GenBank/DDBJ whole genome shotgun (WGS) entry which is preliminary data.</text>
</comment>
<dbReference type="PROSITE" id="PS00211">
    <property type="entry name" value="ABC_TRANSPORTER_1"/>
    <property type="match status" value="1"/>
</dbReference>
<evidence type="ECO:0000256" key="1">
    <source>
        <dbReference type="ARBA" id="ARBA00022737"/>
    </source>
</evidence>
<evidence type="ECO:0000313" key="7">
    <source>
        <dbReference type="Proteomes" id="UP001501578"/>
    </source>
</evidence>
<evidence type="ECO:0000256" key="3">
    <source>
        <dbReference type="ARBA" id="ARBA00022840"/>
    </source>
</evidence>
<dbReference type="SUPFAM" id="SSF52540">
    <property type="entry name" value="P-loop containing nucleoside triphosphate hydrolases"/>
    <property type="match status" value="2"/>
</dbReference>
<accession>A0ABP3Z6P6</accession>
<dbReference type="PANTHER" id="PTHR19211:SF14">
    <property type="entry name" value="ATP-BINDING CASSETTE SUB-FAMILY F MEMBER 1"/>
    <property type="match status" value="1"/>
</dbReference>
<dbReference type="Proteomes" id="UP001501578">
    <property type="component" value="Unassembled WGS sequence"/>
</dbReference>
<keyword evidence="4" id="KW-0175">Coiled coil</keyword>
<keyword evidence="2" id="KW-0547">Nucleotide-binding</keyword>
<dbReference type="Pfam" id="PF00005">
    <property type="entry name" value="ABC_tran"/>
    <property type="match status" value="2"/>
</dbReference>
<dbReference type="CDD" id="cd03221">
    <property type="entry name" value="ABCF_EF-3"/>
    <property type="match status" value="1"/>
</dbReference>
<dbReference type="GO" id="GO:0005524">
    <property type="term" value="F:ATP binding"/>
    <property type="evidence" value="ECO:0007669"/>
    <property type="project" value="UniProtKB-KW"/>
</dbReference>
<evidence type="ECO:0000256" key="2">
    <source>
        <dbReference type="ARBA" id="ARBA00022741"/>
    </source>
</evidence>
<dbReference type="InterPro" id="IPR050611">
    <property type="entry name" value="ABCF"/>
</dbReference>
<dbReference type="InterPro" id="IPR017871">
    <property type="entry name" value="ABC_transporter-like_CS"/>
</dbReference>
<gene>
    <name evidence="6" type="ORF">GCM10009560_08710</name>
</gene>
<dbReference type="PROSITE" id="PS50893">
    <property type="entry name" value="ABC_TRANSPORTER_2"/>
    <property type="match status" value="1"/>
</dbReference>
<keyword evidence="7" id="KW-1185">Reference proteome</keyword>
<dbReference type="InterPro" id="IPR003593">
    <property type="entry name" value="AAA+_ATPase"/>
</dbReference>
<dbReference type="PANTHER" id="PTHR19211">
    <property type="entry name" value="ATP-BINDING TRANSPORT PROTEIN-RELATED"/>
    <property type="match status" value="1"/>
</dbReference>
<dbReference type="SMART" id="SM00382">
    <property type="entry name" value="AAA"/>
    <property type="match status" value="2"/>
</dbReference>
<dbReference type="InterPro" id="IPR027417">
    <property type="entry name" value="P-loop_NTPase"/>
</dbReference>
<dbReference type="InterPro" id="IPR003439">
    <property type="entry name" value="ABC_transporter-like_ATP-bd"/>
</dbReference>
<evidence type="ECO:0000259" key="5">
    <source>
        <dbReference type="PROSITE" id="PS50893"/>
    </source>
</evidence>
<reference evidence="7" key="1">
    <citation type="journal article" date="2019" name="Int. J. Syst. Evol. Microbiol.">
        <title>The Global Catalogue of Microorganisms (GCM) 10K type strain sequencing project: providing services to taxonomists for standard genome sequencing and annotation.</title>
        <authorList>
            <consortium name="The Broad Institute Genomics Platform"/>
            <consortium name="The Broad Institute Genome Sequencing Center for Infectious Disease"/>
            <person name="Wu L."/>
            <person name="Ma J."/>
        </authorList>
    </citation>
    <scope>NUCLEOTIDE SEQUENCE [LARGE SCALE GENOMIC DNA]</scope>
    <source>
        <strain evidence="7">JCM 11136</strain>
    </source>
</reference>
<keyword evidence="3 6" id="KW-0067">ATP-binding</keyword>
<feature type="coiled-coil region" evidence="4">
    <location>
        <begin position="138"/>
        <end position="165"/>
    </location>
</feature>
<proteinExistence type="predicted"/>
<feature type="domain" description="ABC transporter" evidence="5">
    <location>
        <begin position="224"/>
        <end position="399"/>
    </location>
</feature>
<dbReference type="EMBL" id="BAAAHQ010000002">
    <property type="protein sequence ID" value="GAA0914878.1"/>
    <property type="molecule type" value="Genomic_DNA"/>
</dbReference>